<reference evidence="2 3" key="1">
    <citation type="journal article" date="2018" name="Nat. Ecol. Evol.">
        <title>Pezizomycetes genomes reveal the molecular basis of ectomycorrhizal truffle lifestyle.</title>
        <authorList>
            <person name="Murat C."/>
            <person name="Payen T."/>
            <person name="Noel B."/>
            <person name="Kuo A."/>
            <person name="Morin E."/>
            <person name="Chen J."/>
            <person name="Kohler A."/>
            <person name="Krizsan K."/>
            <person name="Balestrini R."/>
            <person name="Da Silva C."/>
            <person name="Montanini B."/>
            <person name="Hainaut M."/>
            <person name="Levati E."/>
            <person name="Barry K.W."/>
            <person name="Belfiori B."/>
            <person name="Cichocki N."/>
            <person name="Clum A."/>
            <person name="Dockter R.B."/>
            <person name="Fauchery L."/>
            <person name="Guy J."/>
            <person name="Iotti M."/>
            <person name="Le Tacon F."/>
            <person name="Lindquist E.A."/>
            <person name="Lipzen A."/>
            <person name="Malagnac F."/>
            <person name="Mello A."/>
            <person name="Molinier V."/>
            <person name="Miyauchi S."/>
            <person name="Poulain J."/>
            <person name="Riccioni C."/>
            <person name="Rubini A."/>
            <person name="Sitrit Y."/>
            <person name="Splivallo R."/>
            <person name="Traeger S."/>
            <person name="Wang M."/>
            <person name="Zifcakova L."/>
            <person name="Wipf D."/>
            <person name="Zambonelli A."/>
            <person name="Paolocci F."/>
            <person name="Nowrousian M."/>
            <person name="Ottonello S."/>
            <person name="Baldrian P."/>
            <person name="Spatafora J.W."/>
            <person name="Henrissat B."/>
            <person name="Nagy L.G."/>
            <person name="Aury J.M."/>
            <person name="Wincker P."/>
            <person name="Grigoriev I.V."/>
            <person name="Bonfante P."/>
            <person name="Martin F.M."/>
        </authorList>
    </citation>
    <scope>NUCLEOTIDE SEQUENCE [LARGE SCALE GENOMIC DNA]</scope>
    <source>
        <strain evidence="2 3">ATCC MYA-4762</strain>
    </source>
</reference>
<gene>
    <name evidence="2" type="ORF">L211DRAFT_895519</name>
</gene>
<feature type="region of interest" description="Disordered" evidence="1">
    <location>
        <begin position="57"/>
        <end position="78"/>
    </location>
</feature>
<dbReference type="OrthoDB" id="5391512at2759"/>
<protein>
    <submittedName>
        <fullName evidence="2">Uncharacterized protein</fullName>
    </submittedName>
</protein>
<dbReference type="AlphaFoldDB" id="A0A3N4LAR6"/>
<evidence type="ECO:0000313" key="2">
    <source>
        <dbReference type="EMBL" id="RPB19953.1"/>
    </source>
</evidence>
<keyword evidence="3" id="KW-1185">Reference proteome</keyword>
<proteinExistence type="predicted"/>
<dbReference type="InParanoid" id="A0A3N4LAR6"/>
<evidence type="ECO:0000256" key="1">
    <source>
        <dbReference type="SAM" id="MobiDB-lite"/>
    </source>
</evidence>
<feature type="non-terminal residue" evidence="2">
    <location>
        <position position="1"/>
    </location>
</feature>
<name>A0A3N4LAR6_9PEZI</name>
<sequence length="284" mass="31050">LKNVLPDTFLTSKKFFNEACLLISSAYTRITDVDMSQPPDNSAKSKHHNLFRRLKHHLQKKKSEKGKGRADEANAPGPGEDDAFLLSYISAATNQQGPHPEHASQQRPHHENDCQCEVCLAVAEAKNDISLMSYIQAAARGEVEPDVDCDCAVCATYRRNHPQSIEDAYFTATRHSGPIKQAYFSVPSDAEAMRAMGHNPTYFSGHALPSTLVNNPDTGSPQPPTGHLLSITRTSTNIAQAPVVAGQLNLDPQLMDIPEIPPHLLRSLASRERRHGNGGAGHTH</sequence>
<dbReference type="EMBL" id="ML121580">
    <property type="protein sequence ID" value="RPB19953.1"/>
    <property type="molecule type" value="Genomic_DNA"/>
</dbReference>
<dbReference type="Proteomes" id="UP000267821">
    <property type="component" value="Unassembled WGS sequence"/>
</dbReference>
<accession>A0A3N4LAR6</accession>
<evidence type="ECO:0000313" key="3">
    <source>
        <dbReference type="Proteomes" id="UP000267821"/>
    </source>
</evidence>
<organism evidence="2 3">
    <name type="scientific">Terfezia boudieri ATCC MYA-4762</name>
    <dbReference type="NCBI Taxonomy" id="1051890"/>
    <lineage>
        <taxon>Eukaryota</taxon>
        <taxon>Fungi</taxon>
        <taxon>Dikarya</taxon>
        <taxon>Ascomycota</taxon>
        <taxon>Pezizomycotina</taxon>
        <taxon>Pezizomycetes</taxon>
        <taxon>Pezizales</taxon>
        <taxon>Pezizaceae</taxon>
        <taxon>Terfezia</taxon>
    </lineage>
</organism>